<gene>
    <name evidence="3" type="ORF">A2Z00_01915</name>
</gene>
<evidence type="ECO:0000313" key="4">
    <source>
        <dbReference type="Proteomes" id="UP000177268"/>
    </source>
</evidence>
<dbReference type="EMBL" id="MFIZ01000015">
    <property type="protein sequence ID" value="OGG11802.1"/>
    <property type="molecule type" value="Genomic_DNA"/>
</dbReference>
<name>A0A1F5ZI56_9BACT</name>
<dbReference type="SUPFAM" id="SSF53474">
    <property type="entry name" value="alpha/beta-Hydrolases"/>
    <property type="match status" value="1"/>
</dbReference>
<dbReference type="InterPro" id="IPR050261">
    <property type="entry name" value="FrsA_esterase"/>
</dbReference>
<dbReference type="GO" id="GO:0008236">
    <property type="term" value="F:serine-type peptidase activity"/>
    <property type="evidence" value="ECO:0007669"/>
    <property type="project" value="InterPro"/>
</dbReference>
<accession>A0A1F5ZI56</accession>
<dbReference type="GO" id="GO:0052689">
    <property type="term" value="F:carboxylic ester hydrolase activity"/>
    <property type="evidence" value="ECO:0007669"/>
    <property type="project" value="UniProtKB-ARBA"/>
</dbReference>
<dbReference type="Pfam" id="PF00326">
    <property type="entry name" value="Peptidase_S9"/>
    <property type="match status" value="1"/>
</dbReference>
<dbReference type="STRING" id="1798370.A2Z00_01915"/>
<comment type="caution">
    <text evidence="3">The sequence shown here is derived from an EMBL/GenBank/DDBJ whole genome shotgun (WGS) entry which is preliminary data.</text>
</comment>
<evidence type="ECO:0000256" key="1">
    <source>
        <dbReference type="ARBA" id="ARBA00022801"/>
    </source>
</evidence>
<dbReference type="Proteomes" id="UP000177268">
    <property type="component" value="Unassembled WGS sequence"/>
</dbReference>
<proteinExistence type="predicted"/>
<feature type="domain" description="Peptidase S9 prolyl oligopeptidase catalytic" evidence="2">
    <location>
        <begin position="143"/>
        <end position="348"/>
    </location>
</feature>
<evidence type="ECO:0000259" key="2">
    <source>
        <dbReference type="Pfam" id="PF00326"/>
    </source>
</evidence>
<dbReference type="Gene3D" id="3.40.50.1820">
    <property type="entry name" value="alpha/beta hydrolase"/>
    <property type="match status" value="1"/>
</dbReference>
<dbReference type="PANTHER" id="PTHR22946:SF9">
    <property type="entry name" value="POLYKETIDE TRANSFERASE AF380"/>
    <property type="match status" value="1"/>
</dbReference>
<keyword evidence="1" id="KW-0378">Hydrolase</keyword>
<dbReference type="InterPro" id="IPR001375">
    <property type="entry name" value="Peptidase_S9_cat"/>
</dbReference>
<dbReference type="InterPro" id="IPR029058">
    <property type="entry name" value="AB_hydrolase_fold"/>
</dbReference>
<dbReference type="PANTHER" id="PTHR22946">
    <property type="entry name" value="DIENELACTONE HYDROLASE DOMAIN-CONTAINING PROTEIN-RELATED"/>
    <property type="match status" value="1"/>
</dbReference>
<protein>
    <recommendedName>
        <fullName evidence="2">Peptidase S9 prolyl oligopeptidase catalytic domain-containing protein</fullName>
    </recommendedName>
</protein>
<organism evidence="3 4">
    <name type="scientific">Candidatus Gottesmanbacteria bacterium RBG_13_45_10</name>
    <dbReference type="NCBI Taxonomy" id="1798370"/>
    <lineage>
        <taxon>Bacteria</taxon>
        <taxon>Candidatus Gottesmaniibacteriota</taxon>
    </lineage>
</organism>
<reference evidence="3 4" key="1">
    <citation type="journal article" date="2016" name="Nat. Commun.">
        <title>Thousands of microbial genomes shed light on interconnected biogeochemical processes in an aquifer system.</title>
        <authorList>
            <person name="Anantharaman K."/>
            <person name="Brown C.T."/>
            <person name="Hug L.A."/>
            <person name="Sharon I."/>
            <person name="Castelle C.J."/>
            <person name="Probst A.J."/>
            <person name="Thomas B.C."/>
            <person name="Singh A."/>
            <person name="Wilkins M.J."/>
            <person name="Karaoz U."/>
            <person name="Brodie E.L."/>
            <person name="Williams K.H."/>
            <person name="Hubbard S.S."/>
            <person name="Banfield J.F."/>
        </authorList>
    </citation>
    <scope>NUCLEOTIDE SEQUENCE [LARGE SCALE GENOMIC DNA]</scope>
</reference>
<evidence type="ECO:0000313" key="3">
    <source>
        <dbReference type="EMBL" id="OGG11802.1"/>
    </source>
</evidence>
<dbReference type="AlphaFoldDB" id="A0A1F5ZI56"/>
<sequence length="350" mass="38847">MSRLVMVFVVLIISLAVAIGVLWKEQASFVVSPIGKLMEKPLDKYTIENLSKRQSVGSQIVLDEAVATTSAYTVYQFHFTTADPTSSLDKSSGLRGAVKKMTGLALVPHSDSGNQYIKQYPVIVQFRGYVDREKYSPGEGTRHSSEVFAQHGFLTLAPDFLGYGGSASPSADALEERFQTYTTALDLIASVKTLPMADPDNIGIWGHSNGGQIALTVLEILHTPIPASLWAPVSKPFPYSILYYTDDALDRGKLLRRLLAKFEDNYDVELYSLTNYLDRLAGPMLMHQGGSDDAVPQAWSDQFVKKLKEQEKDVTYYIYPGADHNMSPDAWNTVVLRDVAFFQKWLKSGL</sequence>
<dbReference type="GO" id="GO:0006508">
    <property type="term" value="P:proteolysis"/>
    <property type="evidence" value="ECO:0007669"/>
    <property type="project" value="InterPro"/>
</dbReference>